<name>A0A1S1R1Q6_9ACTN</name>
<dbReference type="EMBL" id="MBLM01000102">
    <property type="protein sequence ID" value="OHV39465.1"/>
    <property type="molecule type" value="Genomic_DNA"/>
</dbReference>
<reference evidence="2" key="1">
    <citation type="submission" date="2016-07" db="EMBL/GenBank/DDBJ databases">
        <title>Sequence Frankia sp. strain CcI1.17.</title>
        <authorList>
            <person name="Ghodhbane-Gtari F."/>
            <person name="Swanson E."/>
            <person name="Gueddou A."/>
            <person name="Morris K."/>
            <person name="Hezbri K."/>
            <person name="Ktari A."/>
            <person name="Nouioui I."/>
            <person name="Abebe-Akele F."/>
            <person name="Simpson S."/>
            <person name="Thomas K."/>
            <person name="Gtari M."/>
            <person name="Tisa L.S."/>
            <person name="Hurst S."/>
        </authorList>
    </citation>
    <scope>NUCLEOTIDE SEQUENCE [LARGE SCALE GENOMIC DNA]</scope>
    <source>
        <strain evidence="2">Cc1.17</strain>
    </source>
</reference>
<gene>
    <name evidence="1" type="ORF">CC117_14760</name>
</gene>
<protein>
    <submittedName>
        <fullName evidence="1">Uncharacterized protein</fullName>
    </submittedName>
</protein>
<proteinExistence type="predicted"/>
<sequence length="72" mass="7371">MAGLGMGGPPPTSSERARRQALLAWTHLHGIAVLAARHSLDLVTGSSDPTDMVVEALGAHLFAGPGSEAIGW</sequence>
<dbReference type="Proteomes" id="UP000179627">
    <property type="component" value="Unassembled WGS sequence"/>
</dbReference>
<dbReference type="RefSeq" id="WP_071083566.1">
    <property type="nucleotide sequence ID" value="NZ_MBLM01000102.1"/>
</dbReference>
<dbReference type="AlphaFoldDB" id="A0A1S1R1Q6"/>
<organism evidence="1 2">
    <name type="scientific">Parafrankia colletiae</name>
    <dbReference type="NCBI Taxonomy" id="573497"/>
    <lineage>
        <taxon>Bacteria</taxon>
        <taxon>Bacillati</taxon>
        <taxon>Actinomycetota</taxon>
        <taxon>Actinomycetes</taxon>
        <taxon>Frankiales</taxon>
        <taxon>Frankiaceae</taxon>
        <taxon>Parafrankia</taxon>
    </lineage>
</organism>
<accession>A0A1S1R1Q6</accession>
<comment type="caution">
    <text evidence="1">The sequence shown here is derived from an EMBL/GenBank/DDBJ whole genome shotgun (WGS) entry which is preliminary data.</text>
</comment>
<evidence type="ECO:0000313" key="1">
    <source>
        <dbReference type="EMBL" id="OHV39465.1"/>
    </source>
</evidence>
<keyword evidence="2" id="KW-1185">Reference proteome</keyword>
<evidence type="ECO:0000313" key="2">
    <source>
        <dbReference type="Proteomes" id="UP000179627"/>
    </source>
</evidence>